<sequence length="232" mass="26220">MFCTCPTTFDFPTLLCHFFIRDGTPVLDIKPYVPYYDSIGPAHCPLIPHATFGVESAHNLVRVPSWVSSGLSSRRSVSFSLLAEEALCRVVSSKRLEFYGAGRGISWCRPIKDDGESEQTAVRLCIEEVLASDVRSAWQTAKAREGRSQADRSSIVSRGWKRVNKNDEDRWTTGKGEGVCTQQIDNMLVYFVVEKCKSYEDYGDKLNLDEIAERSGFRDHVTVEYVELMERA</sequence>
<dbReference type="Gene3D" id="2.40.30.70">
    <property type="entry name" value="YaeB-like"/>
    <property type="match status" value="1"/>
</dbReference>
<organism evidence="4">
    <name type="scientific">Corethron hystrix</name>
    <dbReference type="NCBI Taxonomy" id="216773"/>
    <lineage>
        <taxon>Eukaryota</taxon>
        <taxon>Sar</taxon>
        <taxon>Stramenopiles</taxon>
        <taxon>Ochrophyta</taxon>
        <taxon>Bacillariophyta</taxon>
        <taxon>Coscinodiscophyceae</taxon>
        <taxon>Corethrophycidae</taxon>
        <taxon>Corethrales</taxon>
        <taxon>Corethraceae</taxon>
        <taxon>Corethron</taxon>
    </lineage>
</organism>
<dbReference type="PANTHER" id="PTHR12818">
    <property type="entry name" value="TRNA (ADENINE(37)-N6)-METHYLTRANSFERASE"/>
    <property type="match status" value="1"/>
</dbReference>
<proteinExistence type="inferred from homology"/>
<dbReference type="InterPro" id="IPR023370">
    <property type="entry name" value="TrmO-like_N"/>
</dbReference>
<dbReference type="InterPro" id="IPR036413">
    <property type="entry name" value="YaeB-like_sf"/>
</dbReference>
<dbReference type="InterPro" id="IPR040372">
    <property type="entry name" value="YaeB-like"/>
</dbReference>
<reference evidence="4" key="1">
    <citation type="submission" date="2021-01" db="EMBL/GenBank/DDBJ databases">
        <authorList>
            <person name="Corre E."/>
            <person name="Pelletier E."/>
            <person name="Niang G."/>
            <person name="Scheremetjew M."/>
            <person name="Finn R."/>
            <person name="Kale V."/>
            <person name="Holt S."/>
            <person name="Cochrane G."/>
            <person name="Meng A."/>
            <person name="Brown T."/>
            <person name="Cohen L."/>
        </authorList>
    </citation>
    <scope>NUCLEOTIDE SEQUENCE</scope>
    <source>
        <strain evidence="4">308</strain>
    </source>
</reference>
<evidence type="ECO:0000313" key="4">
    <source>
        <dbReference type="EMBL" id="CAD8879508.1"/>
    </source>
</evidence>
<dbReference type="AlphaFoldDB" id="A0A7S1B9P3"/>
<dbReference type="EMBL" id="HBFR01009225">
    <property type="protein sequence ID" value="CAD8879508.1"/>
    <property type="molecule type" value="Transcribed_RNA"/>
</dbReference>
<gene>
    <name evidence="4" type="ORF">CHYS00102_LOCUS6692</name>
</gene>
<protein>
    <recommendedName>
        <fullName evidence="3">TsaA-like domain-containing protein</fullName>
    </recommendedName>
</protein>
<accession>A0A7S1B9P3</accession>
<feature type="domain" description="TsaA-like" evidence="3">
    <location>
        <begin position="1"/>
        <end position="41"/>
    </location>
</feature>
<keyword evidence="1" id="KW-0949">S-adenosyl-L-methionine</keyword>
<name>A0A7S1B9P3_9STRA</name>
<dbReference type="SUPFAM" id="SSF118196">
    <property type="entry name" value="YaeB-like"/>
    <property type="match status" value="1"/>
</dbReference>
<comment type="similarity">
    <text evidence="2">Belongs to the tRNA methyltransferase O family.</text>
</comment>
<dbReference type="PANTHER" id="PTHR12818:SF0">
    <property type="entry name" value="TRNA (ADENINE(37)-N6)-METHYLTRANSFERASE"/>
    <property type="match status" value="1"/>
</dbReference>
<dbReference type="InterPro" id="IPR036414">
    <property type="entry name" value="YaeB_N_sf"/>
</dbReference>
<evidence type="ECO:0000256" key="1">
    <source>
        <dbReference type="ARBA" id="ARBA00022691"/>
    </source>
</evidence>
<evidence type="ECO:0000256" key="2">
    <source>
        <dbReference type="ARBA" id="ARBA00033753"/>
    </source>
</evidence>
<dbReference type="PROSITE" id="PS51668">
    <property type="entry name" value="TSAA_2"/>
    <property type="match status" value="1"/>
</dbReference>
<evidence type="ECO:0000259" key="3">
    <source>
        <dbReference type="PROSITE" id="PS51668"/>
    </source>
</evidence>